<proteinExistence type="predicted"/>
<evidence type="ECO:0000313" key="1">
    <source>
        <dbReference type="EMBL" id="CAH0374182.1"/>
    </source>
</evidence>
<name>A0A8J2WZ14_9STRA</name>
<dbReference type="Proteomes" id="UP000789595">
    <property type="component" value="Unassembled WGS sequence"/>
</dbReference>
<accession>A0A8J2WZ14</accession>
<dbReference type="OrthoDB" id="196020at2759"/>
<dbReference type="EMBL" id="CAKKNE010000004">
    <property type="protein sequence ID" value="CAH0374182.1"/>
    <property type="molecule type" value="Genomic_DNA"/>
</dbReference>
<gene>
    <name evidence="1" type="ORF">PECAL_4P14510</name>
</gene>
<feature type="non-terminal residue" evidence="1">
    <location>
        <position position="1"/>
    </location>
</feature>
<dbReference type="AlphaFoldDB" id="A0A8J2WZ14"/>
<sequence>AQAKKGKLGQYSHTGAPVVVKTSHRNPSSVLHNMAARRAVCTLLLLAPAAPLMMPHSRRGVALQALAEDLLAAEGPQLAELVENNFEAIDAETMASIQQATPDAAERIMSAFAVETDKRMLKAKERLEHVLDAGELLEMDRRLTTLFKQGQADAALLLCLNANVEAADPGTDKHSIMLHLYTRAQEEFEKKADPARALVHKLCRQPDAQIRDNILRTYLAPQTELIAPDATRIPLETPMPAQISHAQFSDAVASTVEQLRGLDADGDLVNANIECCRQVAIEARRVLLETGAPEHVRAFEEELAKTWPMGSPNGG</sequence>
<reference evidence="1" key="1">
    <citation type="submission" date="2021-11" db="EMBL/GenBank/DDBJ databases">
        <authorList>
            <consortium name="Genoscope - CEA"/>
            <person name="William W."/>
        </authorList>
    </citation>
    <scope>NUCLEOTIDE SEQUENCE</scope>
</reference>
<keyword evidence="2" id="KW-1185">Reference proteome</keyword>
<organism evidence="1 2">
    <name type="scientific">Pelagomonas calceolata</name>
    <dbReference type="NCBI Taxonomy" id="35677"/>
    <lineage>
        <taxon>Eukaryota</taxon>
        <taxon>Sar</taxon>
        <taxon>Stramenopiles</taxon>
        <taxon>Ochrophyta</taxon>
        <taxon>Pelagophyceae</taxon>
        <taxon>Pelagomonadales</taxon>
        <taxon>Pelagomonadaceae</taxon>
        <taxon>Pelagomonas</taxon>
    </lineage>
</organism>
<protein>
    <submittedName>
        <fullName evidence="1">Uncharacterized protein</fullName>
    </submittedName>
</protein>
<evidence type="ECO:0000313" key="2">
    <source>
        <dbReference type="Proteomes" id="UP000789595"/>
    </source>
</evidence>
<comment type="caution">
    <text evidence="1">The sequence shown here is derived from an EMBL/GenBank/DDBJ whole genome shotgun (WGS) entry which is preliminary data.</text>
</comment>